<reference evidence="1 2" key="1">
    <citation type="submission" date="2024-06" db="EMBL/GenBank/DDBJ databases">
        <title>The Natural Products Discovery Center: Release of the First 8490 Sequenced Strains for Exploring Actinobacteria Biosynthetic Diversity.</title>
        <authorList>
            <person name="Kalkreuter E."/>
            <person name="Kautsar S.A."/>
            <person name="Yang D."/>
            <person name="Bader C.D."/>
            <person name="Teijaro C.N."/>
            <person name="Fluegel L."/>
            <person name="Davis C.M."/>
            <person name="Simpson J.R."/>
            <person name="Lauterbach L."/>
            <person name="Steele A.D."/>
            <person name="Gui C."/>
            <person name="Meng S."/>
            <person name="Li G."/>
            <person name="Viehrig K."/>
            <person name="Ye F."/>
            <person name="Su P."/>
            <person name="Kiefer A.F."/>
            <person name="Nichols A."/>
            <person name="Cepeda A.J."/>
            <person name="Yan W."/>
            <person name="Fan B."/>
            <person name="Jiang Y."/>
            <person name="Adhikari A."/>
            <person name="Zheng C.-J."/>
            <person name="Schuster L."/>
            <person name="Cowan T.M."/>
            <person name="Smanski M.J."/>
            <person name="Chevrette M.G."/>
            <person name="De Carvalho L.P.S."/>
            <person name="Shen B."/>
        </authorList>
    </citation>
    <scope>NUCLEOTIDE SEQUENCE [LARGE SCALE GENOMIC DNA]</scope>
    <source>
        <strain evidence="1 2">NPDC005137</strain>
    </source>
</reference>
<organism evidence="1 2">
    <name type="scientific">Streptomyces sp. 900116325</name>
    <dbReference type="NCBI Taxonomy" id="3154295"/>
    <lineage>
        <taxon>Bacteria</taxon>
        <taxon>Bacillati</taxon>
        <taxon>Actinomycetota</taxon>
        <taxon>Actinomycetes</taxon>
        <taxon>Kitasatosporales</taxon>
        <taxon>Streptomycetaceae</taxon>
        <taxon>Streptomyces</taxon>
    </lineage>
</organism>
<name>A0ABV2ULC8_9ACTN</name>
<dbReference type="RefSeq" id="WP_356713062.1">
    <property type="nucleotide sequence ID" value="NZ_JBEXIP010000066.1"/>
</dbReference>
<keyword evidence="2" id="KW-1185">Reference proteome</keyword>
<sequence length="65" mass="7593">MKRIMFAVDDIKDVVGRRITYGADLVGGPAPYEDDWRHQLPDVTRFTLFGYPPDRASRPSRTRRR</sequence>
<evidence type="ECO:0000313" key="1">
    <source>
        <dbReference type="EMBL" id="MET8438656.1"/>
    </source>
</evidence>
<protein>
    <submittedName>
        <fullName evidence="1">Uncharacterized protein</fullName>
    </submittedName>
</protein>
<dbReference type="EMBL" id="JBEXIP010000066">
    <property type="protein sequence ID" value="MET8438656.1"/>
    <property type="molecule type" value="Genomic_DNA"/>
</dbReference>
<comment type="caution">
    <text evidence="1">The sequence shown here is derived from an EMBL/GenBank/DDBJ whole genome shotgun (WGS) entry which is preliminary data.</text>
</comment>
<dbReference type="Proteomes" id="UP001550044">
    <property type="component" value="Unassembled WGS sequence"/>
</dbReference>
<evidence type="ECO:0000313" key="2">
    <source>
        <dbReference type="Proteomes" id="UP001550044"/>
    </source>
</evidence>
<gene>
    <name evidence="1" type="ORF">ABZV61_39355</name>
</gene>
<proteinExistence type="predicted"/>
<accession>A0ABV2ULC8</accession>